<dbReference type="Proteomes" id="UP000034798">
    <property type="component" value="Unassembled WGS sequence"/>
</dbReference>
<sequence>MTGLVAALERVFRGTIFRYDLVSPIEIGGLNIFSEDQLYELCDTLPSPRDFGRYRRHGCVVVAGPSKPMSLAQVLDFCPEFSFLDASRWCHGADSKEEFPCKDFVNPGWVVISKGLVPGSAGLSLNEAQASFASGVVVSNAAEALWAYSMFAMARNVYLLNNISARIAGRSLDGSGLFMGRYGFRGFYFGKCKDEDKSRSLGTVSVVRYKKMQLVA</sequence>
<comment type="caution">
    <text evidence="1">The sequence shown here is derived from an EMBL/GenBank/DDBJ whole genome shotgun (WGS) entry which is preliminary data.</text>
</comment>
<name>A0A0G0FMJ5_9BACT</name>
<reference evidence="1 2" key="1">
    <citation type="journal article" date="2015" name="Nature">
        <title>rRNA introns, odd ribosomes, and small enigmatic genomes across a large radiation of phyla.</title>
        <authorList>
            <person name="Brown C.T."/>
            <person name="Hug L.A."/>
            <person name="Thomas B.C."/>
            <person name="Sharon I."/>
            <person name="Castelle C.J."/>
            <person name="Singh A."/>
            <person name="Wilkins M.J."/>
            <person name="Williams K.H."/>
            <person name="Banfield J.F."/>
        </authorList>
    </citation>
    <scope>NUCLEOTIDE SEQUENCE [LARGE SCALE GENOMIC DNA]</scope>
</reference>
<protein>
    <submittedName>
        <fullName evidence="1">Uncharacterized protein</fullName>
    </submittedName>
</protein>
<dbReference type="EMBL" id="LBQZ01000015">
    <property type="protein sequence ID" value="KKP88620.1"/>
    <property type="molecule type" value="Genomic_DNA"/>
</dbReference>
<dbReference type="AlphaFoldDB" id="A0A0G0FMJ5"/>
<proteinExistence type="predicted"/>
<evidence type="ECO:0000313" key="1">
    <source>
        <dbReference type="EMBL" id="KKP88620.1"/>
    </source>
</evidence>
<gene>
    <name evidence="1" type="ORF">UR91_C0015G0010</name>
</gene>
<accession>A0A0G0FMJ5</accession>
<evidence type="ECO:0000313" key="2">
    <source>
        <dbReference type="Proteomes" id="UP000034798"/>
    </source>
</evidence>
<organism evidence="1 2">
    <name type="scientific">Candidatus Nomurabacteria bacterium GW2011_GWC2_35_8</name>
    <dbReference type="NCBI Taxonomy" id="1618752"/>
    <lineage>
        <taxon>Bacteria</taxon>
        <taxon>Candidatus Nomuraibacteriota</taxon>
    </lineage>
</organism>